<dbReference type="EMBL" id="CP029463">
    <property type="protein sequence ID" value="AWM14553.1"/>
    <property type="molecule type" value="Genomic_DNA"/>
</dbReference>
<protein>
    <submittedName>
        <fullName evidence="8">RagB/SusD family nutrient uptake outer membrane protein</fullName>
    </submittedName>
</protein>
<evidence type="ECO:0000313" key="9">
    <source>
        <dbReference type="Proteomes" id="UP000245429"/>
    </source>
</evidence>
<evidence type="ECO:0000256" key="1">
    <source>
        <dbReference type="ARBA" id="ARBA00004442"/>
    </source>
</evidence>
<keyword evidence="5" id="KW-0998">Cell outer membrane</keyword>
<name>A0A2U8QWP1_9FLAO</name>
<dbReference type="InterPro" id="IPR012944">
    <property type="entry name" value="SusD_RagB_dom"/>
</dbReference>
<evidence type="ECO:0000256" key="2">
    <source>
        <dbReference type="ARBA" id="ARBA00006275"/>
    </source>
</evidence>
<evidence type="ECO:0000256" key="5">
    <source>
        <dbReference type="ARBA" id="ARBA00023237"/>
    </source>
</evidence>
<dbReference type="GO" id="GO:0009279">
    <property type="term" value="C:cell outer membrane"/>
    <property type="evidence" value="ECO:0007669"/>
    <property type="project" value="UniProtKB-SubCell"/>
</dbReference>
<keyword evidence="4" id="KW-0472">Membrane</keyword>
<keyword evidence="9" id="KW-1185">Reference proteome</keyword>
<dbReference type="SUPFAM" id="SSF48452">
    <property type="entry name" value="TPR-like"/>
    <property type="match status" value="1"/>
</dbReference>
<dbReference type="CDD" id="cd08977">
    <property type="entry name" value="SusD"/>
    <property type="match status" value="1"/>
</dbReference>
<evidence type="ECO:0000313" key="8">
    <source>
        <dbReference type="EMBL" id="AWM14553.1"/>
    </source>
</evidence>
<dbReference type="KEGG" id="fse:DI487_12265"/>
<reference evidence="8 9" key="1">
    <citation type="submission" date="2018-05" db="EMBL/GenBank/DDBJ databases">
        <title>Flavobacterium sp. MEBiC07310.</title>
        <authorList>
            <person name="Baek K."/>
        </authorList>
    </citation>
    <scope>NUCLEOTIDE SEQUENCE [LARGE SCALE GENOMIC DNA]</scope>
    <source>
        <strain evidence="8 9">MEBiC07310</strain>
    </source>
</reference>
<keyword evidence="3" id="KW-0732">Signal</keyword>
<gene>
    <name evidence="8" type="ORF">DI487_12265</name>
</gene>
<dbReference type="Pfam" id="PF14322">
    <property type="entry name" value="SusD-like_3"/>
    <property type="match status" value="1"/>
</dbReference>
<sequence>MKKILYTITIISSLCIYSCSDDYLDEKPTESISTSDLELLNNDEGAKSFVTSIYSKFTEWNMSSFSWVGMTSIASDDADKGSSPGDTGTDKDLMDNLTYNASSLSVKEVFQGNYQGVSNCNQALFYIPQLTNANSDLKERLMAEAKFLRAFMYFNLVRLYGGVPIVDHVPNPSSDEDKAMQLTRKSVAEVYDFIKQDLTDAIDVLPYINQYGSEDAGRASKEAAYALMAKVALYEQNWTDVLNYANQITSRSLTPDYIEIFKVTGENNQESIFEIQGRGTNPVKGIQGYSACQGARGAGGWGWGFNTPSQSLVNAYETGDVRKDATIIFAGTTLYDGRVVPNTVENPRYNYKAYSSANSDAWETDTNIRYLRYAEVLLMIAEAKNELGQDPTTELNMVRNRAGLTNTTATGQTALRQAIWNERRVELAMEHDRWFDLVRTGQAEAAFAADGKTFIVGKHEVFPLPQQFINESIGYSIQNPMYN</sequence>
<dbReference type="AlphaFoldDB" id="A0A2U8QWP1"/>
<organism evidence="8 9">
    <name type="scientific">Flavobacterium sediminis</name>
    <dbReference type="NCBI Taxonomy" id="2201181"/>
    <lineage>
        <taxon>Bacteria</taxon>
        <taxon>Pseudomonadati</taxon>
        <taxon>Bacteroidota</taxon>
        <taxon>Flavobacteriia</taxon>
        <taxon>Flavobacteriales</taxon>
        <taxon>Flavobacteriaceae</taxon>
        <taxon>Flavobacterium</taxon>
    </lineage>
</organism>
<feature type="domain" description="RagB/SusD" evidence="6">
    <location>
        <begin position="269"/>
        <end position="447"/>
    </location>
</feature>
<comment type="similarity">
    <text evidence="2">Belongs to the SusD family.</text>
</comment>
<accession>A0A2U8QWP1</accession>
<dbReference type="InterPro" id="IPR011990">
    <property type="entry name" value="TPR-like_helical_dom_sf"/>
</dbReference>
<comment type="subcellular location">
    <subcellularLocation>
        <location evidence="1">Cell outer membrane</location>
    </subcellularLocation>
</comment>
<evidence type="ECO:0000256" key="4">
    <source>
        <dbReference type="ARBA" id="ARBA00023136"/>
    </source>
</evidence>
<evidence type="ECO:0000259" key="6">
    <source>
        <dbReference type="Pfam" id="PF07980"/>
    </source>
</evidence>
<feature type="domain" description="SusD-like N-terminal" evidence="7">
    <location>
        <begin position="22"/>
        <end position="233"/>
    </location>
</feature>
<dbReference type="InterPro" id="IPR033985">
    <property type="entry name" value="SusD-like_N"/>
</dbReference>
<dbReference type="OrthoDB" id="5694214at2"/>
<dbReference type="Gene3D" id="1.25.40.390">
    <property type="match status" value="1"/>
</dbReference>
<dbReference type="Pfam" id="PF07980">
    <property type="entry name" value="SusD_RagB"/>
    <property type="match status" value="1"/>
</dbReference>
<dbReference type="Proteomes" id="UP000245429">
    <property type="component" value="Chromosome"/>
</dbReference>
<evidence type="ECO:0000259" key="7">
    <source>
        <dbReference type="Pfam" id="PF14322"/>
    </source>
</evidence>
<dbReference type="RefSeq" id="WP_109569911.1">
    <property type="nucleotide sequence ID" value="NZ_CP029463.1"/>
</dbReference>
<evidence type="ECO:0000256" key="3">
    <source>
        <dbReference type="ARBA" id="ARBA00022729"/>
    </source>
</evidence>
<proteinExistence type="inferred from homology"/>